<organism evidence="4 5">
    <name type="scientific">Lasallia pustulata</name>
    <dbReference type="NCBI Taxonomy" id="136370"/>
    <lineage>
        <taxon>Eukaryota</taxon>
        <taxon>Fungi</taxon>
        <taxon>Dikarya</taxon>
        <taxon>Ascomycota</taxon>
        <taxon>Pezizomycotina</taxon>
        <taxon>Lecanoromycetes</taxon>
        <taxon>OSLEUM clade</taxon>
        <taxon>Umbilicariomycetidae</taxon>
        <taxon>Umbilicariales</taxon>
        <taxon>Umbilicariaceae</taxon>
        <taxon>Lasallia</taxon>
    </lineage>
</organism>
<comment type="caution">
    <text evidence="4">The sequence shown here is derived from an EMBL/GenBank/DDBJ whole genome shotgun (WGS) entry which is preliminary data.</text>
</comment>
<keyword evidence="1" id="KW-0862">Zinc</keyword>
<dbReference type="EMBL" id="VXIT01000008">
    <property type="protein sequence ID" value="KAA6411170.1"/>
    <property type="molecule type" value="Genomic_DNA"/>
</dbReference>
<feature type="compositionally biased region" description="Polar residues" evidence="2">
    <location>
        <begin position="32"/>
        <end position="44"/>
    </location>
</feature>
<dbReference type="PROSITE" id="PS50157">
    <property type="entry name" value="ZINC_FINGER_C2H2_2"/>
    <property type="match status" value="1"/>
</dbReference>
<proteinExistence type="predicted"/>
<gene>
    <name evidence="4" type="ORF">FRX48_05482</name>
</gene>
<dbReference type="AlphaFoldDB" id="A0A5M8PQG4"/>
<reference evidence="4 5" key="1">
    <citation type="submission" date="2019-09" db="EMBL/GenBank/DDBJ databases">
        <title>The hologenome of the rock-dwelling lichen Lasallia pustulata.</title>
        <authorList>
            <person name="Greshake Tzovaras B."/>
            <person name="Segers F."/>
            <person name="Bicker A."/>
            <person name="Dal Grande F."/>
            <person name="Otte J."/>
            <person name="Hankeln T."/>
            <person name="Schmitt I."/>
            <person name="Ebersberger I."/>
        </authorList>
    </citation>
    <scope>NUCLEOTIDE SEQUENCE [LARGE SCALE GENOMIC DNA]</scope>
    <source>
        <strain evidence="4">A1-1</strain>
    </source>
</reference>
<dbReference type="PROSITE" id="PS00028">
    <property type="entry name" value="ZINC_FINGER_C2H2_1"/>
    <property type="match status" value="1"/>
</dbReference>
<feature type="domain" description="C2H2-type" evidence="3">
    <location>
        <begin position="131"/>
        <end position="159"/>
    </location>
</feature>
<protein>
    <recommendedName>
        <fullName evidence="3">C2H2-type domain-containing protein</fullName>
    </recommendedName>
</protein>
<dbReference type="GO" id="GO:0008270">
    <property type="term" value="F:zinc ion binding"/>
    <property type="evidence" value="ECO:0007669"/>
    <property type="project" value="UniProtKB-KW"/>
</dbReference>
<evidence type="ECO:0000256" key="1">
    <source>
        <dbReference type="PROSITE-ProRule" id="PRU00042"/>
    </source>
</evidence>
<accession>A0A5M8PQG4</accession>
<feature type="compositionally biased region" description="Polar residues" evidence="2">
    <location>
        <begin position="7"/>
        <end position="25"/>
    </location>
</feature>
<feature type="region of interest" description="Disordered" evidence="2">
    <location>
        <begin position="1"/>
        <end position="63"/>
    </location>
</feature>
<sequence length="212" mass="24097">MAPPQVPTGSNQRPPLQPTTGNANPNLYRGLYQNQSGQPYNQRNKGGFRPNYPRPNSPHEPRAYHGEIMDQFSQFDDYENDYYNNGRFEQEDSWANYTIDEDQAFNEDYKEGAPETNKDIDAHHAIAQASYHCRRCPESFSSNNALHKHVRSGHNPGMTKKTQALTQDIEINSAYLTTPSPPTLTANKKVVRSNTTQISAKGYGFCGWRYAY</sequence>
<evidence type="ECO:0000313" key="5">
    <source>
        <dbReference type="Proteomes" id="UP000324767"/>
    </source>
</evidence>
<dbReference type="InterPro" id="IPR013087">
    <property type="entry name" value="Znf_C2H2_type"/>
</dbReference>
<name>A0A5M8PQG4_9LECA</name>
<evidence type="ECO:0000256" key="2">
    <source>
        <dbReference type="SAM" id="MobiDB-lite"/>
    </source>
</evidence>
<keyword evidence="1" id="KW-0479">Metal-binding</keyword>
<evidence type="ECO:0000259" key="3">
    <source>
        <dbReference type="PROSITE" id="PS50157"/>
    </source>
</evidence>
<evidence type="ECO:0000313" key="4">
    <source>
        <dbReference type="EMBL" id="KAA6411170.1"/>
    </source>
</evidence>
<keyword evidence="1" id="KW-0863">Zinc-finger</keyword>
<dbReference type="Proteomes" id="UP000324767">
    <property type="component" value="Unassembled WGS sequence"/>
</dbReference>